<protein>
    <submittedName>
        <fullName evidence="1">Uncharacterized protein</fullName>
    </submittedName>
</protein>
<dbReference type="Proteomes" id="UP001198220">
    <property type="component" value="Unassembled WGS sequence"/>
</dbReference>
<dbReference type="AlphaFoldDB" id="A0AAE3AAR5"/>
<reference evidence="1 2" key="1">
    <citation type="submission" date="2021-10" db="EMBL/GenBank/DDBJ databases">
        <title>Anaerobic single-cell dispensing facilitates the cultivation of human gut bacteria.</title>
        <authorList>
            <person name="Afrizal A."/>
        </authorList>
    </citation>
    <scope>NUCLEOTIDE SEQUENCE [LARGE SCALE GENOMIC DNA]</scope>
    <source>
        <strain evidence="1 2">CLA-AA-H276</strain>
    </source>
</reference>
<evidence type="ECO:0000313" key="2">
    <source>
        <dbReference type="Proteomes" id="UP001198220"/>
    </source>
</evidence>
<accession>A0AAE3AAR5</accession>
<organism evidence="1 2">
    <name type="scientific">Hominiventricola filiformis</name>
    <dbReference type="NCBI Taxonomy" id="2885352"/>
    <lineage>
        <taxon>Bacteria</taxon>
        <taxon>Bacillati</taxon>
        <taxon>Bacillota</taxon>
        <taxon>Clostridia</taxon>
        <taxon>Lachnospirales</taxon>
        <taxon>Lachnospiraceae</taxon>
        <taxon>Hominiventricola</taxon>
    </lineage>
</organism>
<evidence type="ECO:0000313" key="1">
    <source>
        <dbReference type="EMBL" id="MCC2126536.1"/>
    </source>
</evidence>
<dbReference type="RefSeq" id="WP_308459521.1">
    <property type="nucleotide sequence ID" value="NZ_JAJEPS010000009.1"/>
</dbReference>
<keyword evidence="2" id="KW-1185">Reference proteome</keyword>
<dbReference type="EMBL" id="JAJEPS010000009">
    <property type="protein sequence ID" value="MCC2126536.1"/>
    <property type="molecule type" value="Genomic_DNA"/>
</dbReference>
<gene>
    <name evidence="1" type="ORF">LKD36_10110</name>
</gene>
<comment type="caution">
    <text evidence="1">The sequence shown here is derived from an EMBL/GenBank/DDBJ whole genome shotgun (WGS) entry which is preliminary data.</text>
</comment>
<name>A0AAE3AAR5_9FIRM</name>
<proteinExistence type="predicted"/>
<sequence>MTELEKHVISQLTQLVPNAESFEVRANISDKSFSVEFFAFVDGVKQQCFDMIDNGIIKEKDFDNAVKQLAEFIRTSPEYRPGEVNKFQFSSNA</sequence>